<dbReference type="Proteomes" id="UP001151760">
    <property type="component" value="Unassembled WGS sequence"/>
</dbReference>
<gene>
    <name evidence="2" type="ORF">Tco_0651975</name>
</gene>
<protein>
    <submittedName>
        <fullName evidence="2">Uncharacterized protein</fullName>
    </submittedName>
</protein>
<reference evidence="2" key="1">
    <citation type="journal article" date="2022" name="Int. J. Mol. Sci.">
        <title>Draft Genome of Tanacetum Coccineum: Genomic Comparison of Closely Related Tanacetum-Family Plants.</title>
        <authorList>
            <person name="Yamashiro T."/>
            <person name="Shiraishi A."/>
            <person name="Nakayama K."/>
            <person name="Satake H."/>
        </authorList>
    </citation>
    <scope>NUCLEOTIDE SEQUENCE</scope>
</reference>
<evidence type="ECO:0000313" key="2">
    <source>
        <dbReference type="EMBL" id="GJS57191.1"/>
    </source>
</evidence>
<dbReference type="EMBL" id="BQNB010008988">
    <property type="protein sequence ID" value="GJS57191.1"/>
    <property type="molecule type" value="Genomic_DNA"/>
</dbReference>
<evidence type="ECO:0000313" key="3">
    <source>
        <dbReference type="Proteomes" id="UP001151760"/>
    </source>
</evidence>
<keyword evidence="3" id="KW-1185">Reference proteome</keyword>
<comment type="caution">
    <text evidence="2">The sequence shown here is derived from an EMBL/GenBank/DDBJ whole genome shotgun (WGS) entry which is preliminary data.</text>
</comment>
<organism evidence="2 3">
    <name type="scientific">Tanacetum coccineum</name>
    <dbReference type="NCBI Taxonomy" id="301880"/>
    <lineage>
        <taxon>Eukaryota</taxon>
        <taxon>Viridiplantae</taxon>
        <taxon>Streptophyta</taxon>
        <taxon>Embryophyta</taxon>
        <taxon>Tracheophyta</taxon>
        <taxon>Spermatophyta</taxon>
        <taxon>Magnoliopsida</taxon>
        <taxon>eudicotyledons</taxon>
        <taxon>Gunneridae</taxon>
        <taxon>Pentapetalae</taxon>
        <taxon>asterids</taxon>
        <taxon>campanulids</taxon>
        <taxon>Asterales</taxon>
        <taxon>Asteraceae</taxon>
        <taxon>Asteroideae</taxon>
        <taxon>Anthemideae</taxon>
        <taxon>Anthemidinae</taxon>
        <taxon>Tanacetum</taxon>
    </lineage>
</organism>
<name>A0ABQ4WW97_9ASTR</name>
<feature type="region of interest" description="Disordered" evidence="1">
    <location>
        <begin position="1"/>
        <end position="21"/>
    </location>
</feature>
<evidence type="ECO:0000256" key="1">
    <source>
        <dbReference type="SAM" id="MobiDB-lite"/>
    </source>
</evidence>
<reference evidence="2" key="2">
    <citation type="submission" date="2022-01" db="EMBL/GenBank/DDBJ databases">
        <authorList>
            <person name="Yamashiro T."/>
            <person name="Shiraishi A."/>
            <person name="Satake H."/>
            <person name="Nakayama K."/>
        </authorList>
    </citation>
    <scope>NUCLEOTIDE SEQUENCE</scope>
</reference>
<accession>A0ABQ4WW97</accession>
<sequence>MMARKRSKPQPNDDSDINKDDDELRSSLIIVPDEDKEVDYEILDRKYPIIEWKYEYLTTKPQTDESKGVEEVNLNMVVRSNGQRRYFSTLMRVLSVLDREDLKAIYQLVMNRYLYDIPEVCWKLHSSSGVHNLMTETGLVIHMLVENKYPLRKEILSQMLELKLESEEDNFGKDKTNPLTVGSLLKTIRFSIHLVIYNEELAILEQMATSKGISNPLMAGNLPKTTKLT</sequence>
<proteinExistence type="predicted"/>